<dbReference type="PANTHER" id="PTHR30126:SF40">
    <property type="entry name" value="HTH-TYPE TRANSCRIPTIONAL REGULATOR GLTR"/>
    <property type="match status" value="1"/>
</dbReference>
<dbReference type="Gene3D" id="3.40.190.290">
    <property type="match status" value="1"/>
</dbReference>
<comment type="caution">
    <text evidence="5">The sequence shown here is derived from an EMBL/GenBank/DDBJ whole genome shotgun (WGS) entry which is preliminary data.</text>
</comment>
<dbReference type="GO" id="GO:0003700">
    <property type="term" value="F:DNA-binding transcription factor activity"/>
    <property type="evidence" value="ECO:0007669"/>
    <property type="project" value="InterPro"/>
</dbReference>
<organism evidence="5 6">
    <name type="scientific">Shouchella clausii</name>
    <name type="common">Alkalihalobacillus clausii</name>
    <dbReference type="NCBI Taxonomy" id="79880"/>
    <lineage>
        <taxon>Bacteria</taxon>
        <taxon>Bacillati</taxon>
        <taxon>Bacillota</taxon>
        <taxon>Bacilli</taxon>
        <taxon>Bacillales</taxon>
        <taxon>Bacillaceae</taxon>
        <taxon>Shouchella</taxon>
    </lineage>
</organism>
<name>A0A268NZZ5_SHOCL</name>
<evidence type="ECO:0000256" key="3">
    <source>
        <dbReference type="ARBA" id="ARBA00023125"/>
    </source>
</evidence>
<dbReference type="Pfam" id="PF00126">
    <property type="entry name" value="HTH_1"/>
    <property type="match status" value="1"/>
</dbReference>
<dbReference type="SUPFAM" id="SSF46785">
    <property type="entry name" value="Winged helix' DNA-binding domain"/>
    <property type="match status" value="1"/>
</dbReference>
<dbReference type="PANTHER" id="PTHR30126">
    <property type="entry name" value="HTH-TYPE TRANSCRIPTIONAL REGULATOR"/>
    <property type="match status" value="1"/>
</dbReference>
<dbReference type="RefSeq" id="WP_035206215.1">
    <property type="nucleotide sequence ID" value="NZ_CP012475.1"/>
</dbReference>
<sequence>MNLHGLRLFYTVVRTGSITKAAQALHISQPAVSSQLKAFEAELNIPLLQKDGRGIVPTPFGKQLADKAETLFSVETHIEAFAQQFRDVGAGHIHVAATYLPANFLLPQLAGAFKAQYPTIDLQIETVNSQQAFEKLARYKADIAIYAGTIDKRAKDFVWDEWLEDELWFVAAPSHRLANERVSLAEVVIEPFVMREEGSSTRAQLFTLCQANHLKPPTIALQFSGLNEALSAVMAGFGINFVSSLVAKEHIKRGDLARVYVEHVPIVNSIAICTRKQEQQNELVQRFISHCKRTRFKHGK</sequence>
<evidence type="ECO:0000256" key="1">
    <source>
        <dbReference type="ARBA" id="ARBA00009437"/>
    </source>
</evidence>
<evidence type="ECO:0000256" key="4">
    <source>
        <dbReference type="ARBA" id="ARBA00023163"/>
    </source>
</evidence>
<dbReference type="InterPro" id="IPR036388">
    <property type="entry name" value="WH-like_DNA-bd_sf"/>
</dbReference>
<protein>
    <submittedName>
        <fullName evidence="5">LysR family transcriptional regulator</fullName>
    </submittedName>
</protein>
<dbReference type="EMBL" id="NPCC01000012">
    <property type="protein sequence ID" value="PAE89018.1"/>
    <property type="molecule type" value="Genomic_DNA"/>
</dbReference>
<dbReference type="PRINTS" id="PR00039">
    <property type="entry name" value="HTHLYSR"/>
</dbReference>
<dbReference type="Proteomes" id="UP000216207">
    <property type="component" value="Unassembled WGS sequence"/>
</dbReference>
<keyword evidence="3" id="KW-0238">DNA-binding</keyword>
<dbReference type="SUPFAM" id="SSF53850">
    <property type="entry name" value="Periplasmic binding protein-like II"/>
    <property type="match status" value="1"/>
</dbReference>
<keyword evidence="4" id="KW-0804">Transcription</keyword>
<dbReference type="Gene3D" id="1.10.10.10">
    <property type="entry name" value="Winged helix-like DNA-binding domain superfamily/Winged helix DNA-binding domain"/>
    <property type="match status" value="1"/>
</dbReference>
<dbReference type="PROSITE" id="PS50931">
    <property type="entry name" value="HTH_LYSR"/>
    <property type="match status" value="1"/>
</dbReference>
<dbReference type="Pfam" id="PF03466">
    <property type="entry name" value="LysR_substrate"/>
    <property type="match status" value="1"/>
</dbReference>
<comment type="similarity">
    <text evidence="1">Belongs to the LysR transcriptional regulatory family.</text>
</comment>
<dbReference type="InterPro" id="IPR000847">
    <property type="entry name" value="LysR_HTH_N"/>
</dbReference>
<keyword evidence="2" id="KW-0805">Transcription regulation</keyword>
<evidence type="ECO:0000313" key="5">
    <source>
        <dbReference type="EMBL" id="PAE89018.1"/>
    </source>
</evidence>
<dbReference type="InterPro" id="IPR036390">
    <property type="entry name" value="WH_DNA-bd_sf"/>
</dbReference>
<proteinExistence type="inferred from homology"/>
<reference evidence="5 6" key="1">
    <citation type="submission" date="2017-07" db="EMBL/GenBank/DDBJ databases">
        <title>Isolation and whole genome analysis of endospore-forming bacteria from heroin.</title>
        <authorList>
            <person name="Kalinowski J."/>
            <person name="Ahrens B."/>
            <person name="Al-Dilaimi A."/>
            <person name="Winkler A."/>
            <person name="Wibberg D."/>
            <person name="Schleenbecker U."/>
            <person name="Ruckert C."/>
            <person name="Wolfel R."/>
            <person name="Grass G."/>
        </authorList>
    </citation>
    <scope>NUCLEOTIDE SEQUENCE [LARGE SCALE GENOMIC DNA]</scope>
    <source>
        <strain evidence="5 6">7539</strain>
    </source>
</reference>
<dbReference type="AlphaFoldDB" id="A0A268NZZ5"/>
<dbReference type="GO" id="GO:0000976">
    <property type="term" value="F:transcription cis-regulatory region binding"/>
    <property type="evidence" value="ECO:0007669"/>
    <property type="project" value="TreeGrafter"/>
</dbReference>
<evidence type="ECO:0000313" key="6">
    <source>
        <dbReference type="Proteomes" id="UP000216207"/>
    </source>
</evidence>
<accession>A0A268NZZ5</accession>
<evidence type="ECO:0000256" key="2">
    <source>
        <dbReference type="ARBA" id="ARBA00023015"/>
    </source>
</evidence>
<dbReference type="FunFam" id="1.10.10.10:FF:000001">
    <property type="entry name" value="LysR family transcriptional regulator"/>
    <property type="match status" value="1"/>
</dbReference>
<dbReference type="InterPro" id="IPR005119">
    <property type="entry name" value="LysR_subst-bd"/>
</dbReference>
<gene>
    <name evidence="5" type="ORF">CHH72_11650</name>
</gene>